<name>A0A1G2NH48_9BACT</name>
<dbReference type="InterPro" id="IPR042094">
    <property type="entry name" value="T2SS_GspF_sf"/>
</dbReference>
<comment type="subcellular location">
    <subcellularLocation>
        <location evidence="1">Cell inner membrane</location>
        <topology evidence="1">Multi-pass membrane protein</topology>
    </subcellularLocation>
</comment>
<evidence type="ECO:0000256" key="6">
    <source>
        <dbReference type="ARBA" id="ARBA00022989"/>
    </source>
</evidence>
<evidence type="ECO:0000256" key="8">
    <source>
        <dbReference type="SAM" id="Phobius"/>
    </source>
</evidence>
<accession>A0A1G2NH48</accession>
<evidence type="ECO:0000256" key="4">
    <source>
        <dbReference type="ARBA" id="ARBA00022519"/>
    </source>
</evidence>
<protein>
    <recommendedName>
        <fullName evidence="9">Type II secretion system protein GspF domain-containing protein</fullName>
    </recommendedName>
</protein>
<dbReference type="FunFam" id="1.20.81.30:FF:000001">
    <property type="entry name" value="Type II secretion system protein F"/>
    <property type="match status" value="1"/>
</dbReference>
<evidence type="ECO:0000259" key="9">
    <source>
        <dbReference type="Pfam" id="PF00482"/>
    </source>
</evidence>
<feature type="transmembrane region" description="Helical" evidence="8">
    <location>
        <begin position="169"/>
        <end position="191"/>
    </location>
</feature>
<dbReference type="EMBL" id="MHSA01000010">
    <property type="protein sequence ID" value="OHA34672.1"/>
    <property type="molecule type" value="Genomic_DNA"/>
</dbReference>
<evidence type="ECO:0000256" key="3">
    <source>
        <dbReference type="ARBA" id="ARBA00022475"/>
    </source>
</evidence>
<evidence type="ECO:0000256" key="5">
    <source>
        <dbReference type="ARBA" id="ARBA00022692"/>
    </source>
</evidence>
<gene>
    <name evidence="10" type="ORF">A2938_00285</name>
</gene>
<dbReference type="Gene3D" id="1.20.81.30">
    <property type="entry name" value="Type II secretion system (T2SS), domain F"/>
    <property type="match status" value="2"/>
</dbReference>
<feature type="transmembrane region" description="Helical" evidence="8">
    <location>
        <begin position="375"/>
        <end position="396"/>
    </location>
</feature>
<dbReference type="AlphaFoldDB" id="A0A1G2NH48"/>
<sequence>MLFNYKALDASGAPQTGAIEALSSESAIVSLQRRGLTVSSITEVSVEGTVLGKRLSFFDRVKTRDVVLLSRELATLFMAQVSALRVFRLMSGEVDNPALRDALTTIADDVQGGSAISRALSRHPHIFSNFYVNMVRAGEEAGRLSESFGFLADHLERTYEVTTKAKNALIYPIFVIVTFFAVMILMLTTVIPQLSHVIAESGREVPFYTRVVVSLSNFFVSYGIVLLALAVAGGFALWRWVKTPSGRMAADRFILGIPKLGMLLRKLYLSRVADNLHTMLAAAIPIVRAIEITRDVVGSPVYETALADVGESVKGGRLISDSLGAHREFPGIMVAMVKVGEEAGELGNILETLSRFYRREVTAAVDTLVSLIEPILIVGLGLGVGVLLAAVLIPIYSISASI</sequence>
<evidence type="ECO:0000256" key="7">
    <source>
        <dbReference type="ARBA" id="ARBA00023136"/>
    </source>
</evidence>
<feature type="transmembrane region" description="Helical" evidence="8">
    <location>
        <begin position="211"/>
        <end position="238"/>
    </location>
</feature>
<evidence type="ECO:0000313" key="10">
    <source>
        <dbReference type="EMBL" id="OHA34672.1"/>
    </source>
</evidence>
<keyword evidence="3" id="KW-1003">Cell membrane</keyword>
<comment type="similarity">
    <text evidence="2">Belongs to the GSP F family.</text>
</comment>
<keyword evidence="6 8" id="KW-1133">Transmembrane helix</keyword>
<dbReference type="PANTHER" id="PTHR30012:SF7">
    <property type="entry name" value="PROTEIN TRANSPORT PROTEIN HOFC HOMOLOG"/>
    <property type="match status" value="1"/>
</dbReference>
<dbReference type="Pfam" id="PF00482">
    <property type="entry name" value="T2SSF"/>
    <property type="match status" value="2"/>
</dbReference>
<dbReference type="GO" id="GO:0015628">
    <property type="term" value="P:protein secretion by the type II secretion system"/>
    <property type="evidence" value="ECO:0007669"/>
    <property type="project" value="TreeGrafter"/>
</dbReference>
<proteinExistence type="inferred from homology"/>
<organism evidence="10 11">
    <name type="scientific">Candidatus Taylorbacteria bacterium RIFCSPLOWO2_01_FULL_48_100</name>
    <dbReference type="NCBI Taxonomy" id="1802322"/>
    <lineage>
        <taxon>Bacteria</taxon>
        <taxon>Candidatus Tayloriibacteriota</taxon>
    </lineage>
</organism>
<dbReference type="PRINTS" id="PR00812">
    <property type="entry name" value="BCTERIALGSPF"/>
</dbReference>
<evidence type="ECO:0000256" key="1">
    <source>
        <dbReference type="ARBA" id="ARBA00004429"/>
    </source>
</evidence>
<dbReference type="GO" id="GO:0005886">
    <property type="term" value="C:plasma membrane"/>
    <property type="evidence" value="ECO:0007669"/>
    <property type="project" value="UniProtKB-SubCell"/>
</dbReference>
<evidence type="ECO:0000313" key="11">
    <source>
        <dbReference type="Proteomes" id="UP000177797"/>
    </source>
</evidence>
<dbReference type="InterPro" id="IPR003004">
    <property type="entry name" value="GspF/PilC"/>
</dbReference>
<dbReference type="InterPro" id="IPR018076">
    <property type="entry name" value="T2SS_GspF_dom"/>
</dbReference>
<feature type="domain" description="Type II secretion system protein GspF" evidence="9">
    <location>
        <begin position="274"/>
        <end position="394"/>
    </location>
</feature>
<keyword evidence="5 8" id="KW-0812">Transmembrane</keyword>
<reference evidence="10 11" key="1">
    <citation type="journal article" date="2016" name="Nat. Commun.">
        <title>Thousands of microbial genomes shed light on interconnected biogeochemical processes in an aquifer system.</title>
        <authorList>
            <person name="Anantharaman K."/>
            <person name="Brown C.T."/>
            <person name="Hug L.A."/>
            <person name="Sharon I."/>
            <person name="Castelle C.J."/>
            <person name="Probst A.J."/>
            <person name="Thomas B.C."/>
            <person name="Singh A."/>
            <person name="Wilkins M.J."/>
            <person name="Karaoz U."/>
            <person name="Brodie E.L."/>
            <person name="Williams K.H."/>
            <person name="Hubbard S.S."/>
            <person name="Banfield J.F."/>
        </authorList>
    </citation>
    <scope>NUCLEOTIDE SEQUENCE [LARGE SCALE GENOMIC DNA]</scope>
</reference>
<feature type="domain" description="Type II secretion system protein GspF" evidence="9">
    <location>
        <begin position="70"/>
        <end position="192"/>
    </location>
</feature>
<comment type="caution">
    <text evidence="10">The sequence shown here is derived from an EMBL/GenBank/DDBJ whole genome shotgun (WGS) entry which is preliminary data.</text>
</comment>
<dbReference type="Proteomes" id="UP000177797">
    <property type="component" value="Unassembled WGS sequence"/>
</dbReference>
<keyword evidence="4" id="KW-0997">Cell inner membrane</keyword>
<keyword evidence="7 8" id="KW-0472">Membrane</keyword>
<dbReference type="PANTHER" id="PTHR30012">
    <property type="entry name" value="GENERAL SECRETION PATHWAY PROTEIN"/>
    <property type="match status" value="1"/>
</dbReference>
<evidence type="ECO:0000256" key="2">
    <source>
        <dbReference type="ARBA" id="ARBA00005745"/>
    </source>
</evidence>